<keyword evidence="4" id="KW-0238">DNA-binding</keyword>
<dbReference type="InterPro" id="IPR013324">
    <property type="entry name" value="RNA_pol_sigma_r3/r4-like"/>
</dbReference>
<dbReference type="Gene3D" id="1.10.10.10">
    <property type="entry name" value="Winged helix-like DNA-binding domain superfamily/Winged helix DNA-binding domain"/>
    <property type="match status" value="1"/>
</dbReference>
<dbReference type="AlphaFoldDB" id="A0A7Z0DJ14"/>
<dbReference type="CDD" id="cd06171">
    <property type="entry name" value="Sigma70_r4"/>
    <property type="match status" value="1"/>
</dbReference>
<evidence type="ECO:0000259" key="7">
    <source>
        <dbReference type="Pfam" id="PF08281"/>
    </source>
</evidence>
<organism evidence="8 9">
    <name type="scientific">Nocardioides panzhihuensis</name>
    <dbReference type="NCBI Taxonomy" id="860243"/>
    <lineage>
        <taxon>Bacteria</taxon>
        <taxon>Bacillati</taxon>
        <taxon>Actinomycetota</taxon>
        <taxon>Actinomycetes</taxon>
        <taxon>Propionibacteriales</taxon>
        <taxon>Nocardioidaceae</taxon>
        <taxon>Nocardioides</taxon>
    </lineage>
</organism>
<protein>
    <submittedName>
        <fullName evidence="8">RNA polymerase sigma-70 factor (Sigma-E family)</fullName>
    </submittedName>
</protein>
<dbReference type="Proteomes" id="UP000564496">
    <property type="component" value="Unassembled WGS sequence"/>
</dbReference>
<evidence type="ECO:0000256" key="3">
    <source>
        <dbReference type="ARBA" id="ARBA00023082"/>
    </source>
</evidence>
<dbReference type="InterPro" id="IPR013249">
    <property type="entry name" value="RNA_pol_sigma70_r4_t2"/>
</dbReference>
<comment type="caution">
    <text evidence="8">The sequence shown here is derived from an EMBL/GenBank/DDBJ whole genome shotgun (WGS) entry which is preliminary data.</text>
</comment>
<evidence type="ECO:0000256" key="1">
    <source>
        <dbReference type="ARBA" id="ARBA00010641"/>
    </source>
</evidence>
<dbReference type="GO" id="GO:0006352">
    <property type="term" value="P:DNA-templated transcription initiation"/>
    <property type="evidence" value="ECO:0007669"/>
    <property type="project" value="InterPro"/>
</dbReference>
<keyword evidence="2" id="KW-0805">Transcription regulation</keyword>
<proteinExistence type="inferred from homology"/>
<dbReference type="NCBIfam" id="TIGR02937">
    <property type="entry name" value="sigma70-ECF"/>
    <property type="match status" value="1"/>
</dbReference>
<dbReference type="GO" id="GO:0016987">
    <property type="term" value="F:sigma factor activity"/>
    <property type="evidence" value="ECO:0007669"/>
    <property type="project" value="UniProtKB-KW"/>
</dbReference>
<dbReference type="PANTHER" id="PTHR43133:SF50">
    <property type="entry name" value="ECF RNA POLYMERASE SIGMA FACTOR SIGM"/>
    <property type="match status" value="1"/>
</dbReference>
<dbReference type="Gene3D" id="1.10.1740.10">
    <property type="match status" value="1"/>
</dbReference>
<dbReference type="SUPFAM" id="SSF88946">
    <property type="entry name" value="Sigma2 domain of RNA polymerase sigma factors"/>
    <property type="match status" value="1"/>
</dbReference>
<gene>
    <name evidence="8" type="ORF">BJ988_000849</name>
</gene>
<feature type="domain" description="RNA polymerase sigma factor 70 region 4 type 2" evidence="7">
    <location>
        <begin position="104"/>
        <end position="154"/>
    </location>
</feature>
<dbReference type="InterPro" id="IPR039425">
    <property type="entry name" value="RNA_pol_sigma-70-like"/>
</dbReference>
<dbReference type="EMBL" id="JACBZR010000001">
    <property type="protein sequence ID" value="NYI76201.1"/>
    <property type="molecule type" value="Genomic_DNA"/>
</dbReference>
<dbReference type="InterPro" id="IPR014284">
    <property type="entry name" value="RNA_pol_sigma-70_dom"/>
</dbReference>
<dbReference type="NCBIfam" id="TIGR02983">
    <property type="entry name" value="SigE-fam_strep"/>
    <property type="match status" value="1"/>
</dbReference>
<comment type="similarity">
    <text evidence="1">Belongs to the sigma-70 factor family. ECF subfamily.</text>
</comment>
<dbReference type="Pfam" id="PF08281">
    <property type="entry name" value="Sigma70_r4_2"/>
    <property type="match status" value="1"/>
</dbReference>
<dbReference type="InterPro" id="IPR007627">
    <property type="entry name" value="RNA_pol_sigma70_r2"/>
</dbReference>
<dbReference type="InterPro" id="IPR014325">
    <property type="entry name" value="RNA_pol_sigma-E_actinobac"/>
</dbReference>
<keyword evidence="5" id="KW-0804">Transcription</keyword>
<evidence type="ECO:0000313" key="9">
    <source>
        <dbReference type="Proteomes" id="UP000564496"/>
    </source>
</evidence>
<accession>A0A7Z0DJ14</accession>
<evidence type="ECO:0000256" key="4">
    <source>
        <dbReference type="ARBA" id="ARBA00023125"/>
    </source>
</evidence>
<evidence type="ECO:0000256" key="5">
    <source>
        <dbReference type="ARBA" id="ARBA00023163"/>
    </source>
</evidence>
<dbReference type="SUPFAM" id="SSF88659">
    <property type="entry name" value="Sigma3 and sigma4 domains of RNA polymerase sigma factors"/>
    <property type="match status" value="1"/>
</dbReference>
<evidence type="ECO:0000313" key="8">
    <source>
        <dbReference type="EMBL" id="NYI76201.1"/>
    </source>
</evidence>
<feature type="domain" description="RNA polymerase sigma-70 region 2" evidence="6">
    <location>
        <begin position="19"/>
        <end position="80"/>
    </location>
</feature>
<keyword evidence="3" id="KW-0731">Sigma factor</keyword>
<dbReference type="PANTHER" id="PTHR43133">
    <property type="entry name" value="RNA POLYMERASE ECF-TYPE SIGMA FACTO"/>
    <property type="match status" value="1"/>
</dbReference>
<name>A0A7Z0DJ14_9ACTN</name>
<keyword evidence="9" id="KW-1185">Reference proteome</keyword>
<evidence type="ECO:0000259" key="6">
    <source>
        <dbReference type="Pfam" id="PF04542"/>
    </source>
</evidence>
<dbReference type="InterPro" id="IPR013325">
    <property type="entry name" value="RNA_pol_sigma_r2"/>
</dbReference>
<evidence type="ECO:0000256" key="2">
    <source>
        <dbReference type="ARBA" id="ARBA00023015"/>
    </source>
</evidence>
<dbReference type="Pfam" id="PF04542">
    <property type="entry name" value="Sigma70_r2"/>
    <property type="match status" value="1"/>
</dbReference>
<dbReference type="InterPro" id="IPR036388">
    <property type="entry name" value="WH-like_DNA-bd_sf"/>
</dbReference>
<dbReference type="GO" id="GO:0003677">
    <property type="term" value="F:DNA binding"/>
    <property type="evidence" value="ECO:0007669"/>
    <property type="project" value="UniProtKB-KW"/>
</dbReference>
<reference evidence="8 9" key="1">
    <citation type="submission" date="2020-07" db="EMBL/GenBank/DDBJ databases">
        <title>Sequencing the genomes of 1000 actinobacteria strains.</title>
        <authorList>
            <person name="Klenk H.-P."/>
        </authorList>
    </citation>
    <scope>NUCLEOTIDE SEQUENCE [LARGE SCALE GENOMIC DNA]</scope>
    <source>
        <strain evidence="8 9">DSM 26487</strain>
    </source>
</reference>
<dbReference type="RefSeq" id="WP_179656868.1">
    <property type="nucleotide sequence ID" value="NZ_JACBZR010000001.1"/>
</dbReference>
<sequence length="170" mass="19098">MARPPTQEQFEEFAQTAWPRLYRTAYLLVGDHGRAEDLVQTALAKTFGSWGRVRTLEAAPAYARQVLFNTAMSWFRRASWNREQPTEVLPDPGHENDPTTRSVLLDAVAALPPRQRAVVVLRFYEDLDVRRTAAVLGCTEGTVKSQTSSALDKLRTVLGNPTLTLEMTHD</sequence>